<dbReference type="EMBL" id="JAJKFW010000064">
    <property type="protein sequence ID" value="MCC9645314.1"/>
    <property type="molecule type" value="Genomic_DNA"/>
</dbReference>
<evidence type="ECO:0008006" key="4">
    <source>
        <dbReference type="Google" id="ProtNLM"/>
    </source>
</evidence>
<feature type="compositionally biased region" description="Low complexity" evidence="1">
    <location>
        <begin position="274"/>
        <end position="293"/>
    </location>
</feature>
<sequence>MSASRTHVALSITEWTTRPCSSRRWCFTTPWNALTRSSLAIALVATGFSSIGCHRSRLFNPLNSRSSLERHANQGPSDIFISGENASPETLPEEVPQRLATSKTPADAKNAPQTHSQTYNGPRTQARPATETAAQADSRDLSRSNSNATTQQVSFVSDSDDPIFGSDAPRKNSSNAERSATSPRSSEDSSYAGVDLSMIEEALKNHPPAVRREAIRRLMAMSWKKAQSTQQPTAIDQVIASSLDSLPTLPDEVIDRGLTPQRIAADYRPKHPAADSQSPSPQSQSPQAPSSETQNAIANIASAMPAAKPFDAPEQETSEFSFTDQVIENAFAELRQDKADGASAIAQTSTEQASSNGWSFSDKTPAKTSVAATPASFSMNDQSTTEPQTANQPAFELPQTNSNVPATNDVQQVAATRANEDTKSDQVAQAVQVETLSDSELYDALLHRLTQPVPNETEAQKQRRQIIQRHLMVLSGDPDRAVDKLEGLTTQEQEYLRHQLLGLWTIIDPNGHPVPSRRFSSALPQIRQATEFLAAATDSLEVRSLEFCTEIEAYGQIKPFPKRQFTPGQQVILYCEIENFVSKKAQSDGTSGFETMLQGSYDLLDESGQRVASQSLPVDKQISKNKLRDYFIAYQMYLPDSLGPGSYRLRLTMEDVHGKKYGQNELPFEIKR</sequence>
<keyword evidence="3" id="KW-1185">Reference proteome</keyword>
<dbReference type="RefSeq" id="WP_230276938.1">
    <property type="nucleotide sequence ID" value="NZ_JAJKFW010000064.1"/>
</dbReference>
<organism evidence="2 3">
    <name type="scientific">Rhodopirellula halodulae</name>
    <dbReference type="NCBI Taxonomy" id="2894198"/>
    <lineage>
        <taxon>Bacteria</taxon>
        <taxon>Pseudomonadati</taxon>
        <taxon>Planctomycetota</taxon>
        <taxon>Planctomycetia</taxon>
        <taxon>Pirellulales</taxon>
        <taxon>Pirellulaceae</taxon>
        <taxon>Rhodopirellula</taxon>
    </lineage>
</organism>
<feature type="region of interest" description="Disordered" evidence="1">
    <location>
        <begin position="342"/>
        <end position="406"/>
    </location>
</feature>
<reference evidence="2" key="1">
    <citation type="submission" date="2021-11" db="EMBL/GenBank/DDBJ databases">
        <title>Genome sequence.</title>
        <authorList>
            <person name="Sun Q."/>
        </authorList>
    </citation>
    <scope>NUCLEOTIDE SEQUENCE</scope>
    <source>
        <strain evidence="2">JC740</strain>
    </source>
</reference>
<name>A0ABS8NNZ3_9BACT</name>
<proteinExistence type="predicted"/>
<evidence type="ECO:0000313" key="3">
    <source>
        <dbReference type="Proteomes" id="UP001430306"/>
    </source>
</evidence>
<evidence type="ECO:0000256" key="1">
    <source>
        <dbReference type="SAM" id="MobiDB-lite"/>
    </source>
</evidence>
<accession>A0ABS8NNZ3</accession>
<feature type="compositionally biased region" description="Polar residues" evidence="1">
    <location>
        <begin position="143"/>
        <end position="157"/>
    </location>
</feature>
<feature type="region of interest" description="Disordered" evidence="1">
    <location>
        <begin position="69"/>
        <end position="192"/>
    </location>
</feature>
<protein>
    <recommendedName>
        <fullName evidence="4">Secreted protein</fullName>
    </recommendedName>
</protein>
<comment type="caution">
    <text evidence="2">The sequence shown here is derived from an EMBL/GenBank/DDBJ whole genome shotgun (WGS) entry which is preliminary data.</text>
</comment>
<feature type="compositionally biased region" description="Polar residues" evidence="1">
    <location>
        <begin position="171"/>
        <end position="184"/>
    </location>
</feature>
<gene>
    <name evidence="2" type="ORF">LOC71_23795</name>
</gene>
<feature type="compositionally biased region" description="Polar residues" evidence="1">
    <location>
        <begin position="111"/>
        <end position="123"/>
    </location>
</feature>
<dbReference type="Proteomes" id="UP001430306">
    <property type="component" value="Unassembled WGS sequence"/>
</dbReference>
<feature type="region of interest" description="Disordered" evidence="1">
    <location>
        <begin position="268"/>
        <end position="293"/>
    </location>
</feature>
<evidence type="ECO:0000313" key="2">
    <source>
        <dbReference type="EMBL" id="MCC9645314.1"/>
    </source>
</evidence>
<feature type="compositionally biased region" description="Polar residues" evidence="1">
    <location>
        <begin position="345"/>
        <end position="406"/>
    </location>
</feature>